<sequence>MFDAVAGRRFGQPVSGSYRDRVQIPNDWVAALSERPRRFVLHHNHPDSVSLSLRDVSQLSKKGIAEIVADGHDGSWFAAQPGENMSRFEAVLSAVDSAMFKAVREAQRRGASLSGVEAHIVNMALQRAGIIGYRFELSAPKANFMRQESELASRIVEQLVASIVRVRT</sequence>
<organism evidence="1 2">
    <name type="scientific">Allochromatium palmeri</name>
    <dbReference type="NCBI Taxonomy" id="231048"/>
    <lineage>
        <taxon>Bacteria</taxon>
        <taxon>Pseudomonadati</taxon>
        <taxon>Pseudomonadota</taxon>
        <taxon>Gammaproteobacteria</taxon>
        <taxon>Chromatiales</taxon>
        <taxon>Chromatiaceae</taxon>
        <taxon>Allochromatium</taxon>
    </lineage>
</organism>
<dbReference type="EMBL" id="WNKT01000012">
    <property type="protein sequence ID" value="MTW21034.1"/>
    <property type="molecule type" value="Genomic_DNA"/>
</dbReference>
<comment type="caution">
    <text evidence="1">The sequence shown here is derived from an EMBL/GenBank/DDBJ whole genome shotgun (WGS) entry which is preliminary data.</text>
</comment>
<keyword evidence="2" id="KW-1185">Reference proteome</keyword>
<evidence type="ECO:0000313" key="1">
    <source>
        <dbReference type="EMBL" id="MTW21034.1"/>
    </source>
</evidence>
<reference evidence="1 2" key="1">
    <citation type="submission" date="2019-11" db="EMBL/GenBank/DDBJ databases">
        <title>Whole-genome sequence of the anaerobic purple sulfur bacterium Allochromatium palmeri DSM 15591.</title>
        <authorList>
            <person name="Kyndt J.A."/>
            <person name="Meyer T.E."/>
        </authorList>
    </citation>
    <scope>NUCLEOTIDE SEQUENCE [LARGE SCALE GENOMIC DNA]</scope>
    <source>
        <strain evidence="1 2">DSM 15591</strain>
    </source>
</reference>
<evidence type="ECO:0000313" key="2">
    <source>
        <dbReference type="Proteomes" id="UP000434044"/>
    </source>
</evidence>
<protein>
    <submittedName>
        <fullName evidence="1">Uncharacterized protein</fullName>
    </submittedName>
</protein>
<dbReference type="AlphaFoldDB" id="A0A6N8EFC2"/>
<gene>
    <name evidence="1" type="ORF">GJ668_07960</name>
</gene>
<proteinExistence type="predicted"/>
<dbReference type="Proteomes" id="UP000434044">
    <property type="component" value="Unassembled WGS sequence"/>
</dbReference>
<dbReference type="RefSeq" id="WP_155449615.1">
    <property type="nucleotide sequence ID" value="NZ_WNKT01000012.1"/>
</dbReference>
<name>A0A6N8EFC2_9GAMM</name>
<accession>A0A6N8EFC2</accession>